<feature type="signal peptide" evidence="3">
    <location>
        <begin position="1"/>
        <end position="32"/>
    </location>
</feature>
<proteinExistence type="predicted"/>
<dbReference type="OrthoDB" id="7790146at2759"/>
<keyword evidence="2 3" id="KW-0732">Signal</keyword>
<evidence type="ECO:0000313" key="6">
    <source>
        <dbReference type="Proteomes" id="UP001151699"/>
    </source>
</evidence>
<evidence type="ECO:0000256" key="2">
    <source>
        <dbReference type="ARBA" id="ARBA00022729"/>
    </source>
</evidence>
<keyword evidence="6" id="KW-1185">Reference proteome</keyword>
<dbReference type="InterPro" id="IPR000372">
    <property type="entry name" value="LRRNT"/>
</dbReference>
<dbReference type="Pfam" id="PF01462">
    <property type="entry name" value="LRRNT"/>
    <property type="match status" value="1"/>
</dbReference>
<dbReference type="SMART" id="SM00013">
    <property type="entry name" value="LRRNT"/>
    <property type="match status" value="1"/>
</dbReference>
<dbReference type="Proteomes" id="UP001151699">
    <property type="component" value="Chromosome A"/>
</dbReference>
<comment type="caution">
    <text evidence="5">The sequence shown here is derived from an EMBL/GenBank/DDBJ whole genome shotgun (WGS) entry which is preliminary data.</text>
</comment>
<reference evidence="5" key="1">
    <citation type="submission" date="2022-07" db="EMBL/GenBank/DDBJ databases">
        <authorList>
            <person name="Trinca V."/>
            <person name="Uliana J.V.C."/>
            <person name="Torres T.T."/>
            <person name="Ward R.J."/>
            <person name="Monesi N."/>
        </authorList>
    </citation>
    <scope>NUCLEOTIDE SEQUENCE</scope>
    <source>
        <strain evidence="5">HSMRA1968</strain>
        <tissue evidence="5">Whole embryos</tissue>
    </source>
</reference>
<keyword evidence="1" id="KW-0433">Leucine-rich repeat</keyword>
<feature type="domain" description="LRRNT" evidence="4">
    <location>
        <begin position="57"/>
        <end position="89"/>
    </location>
</feature>
<protein>
    <submittedName>
        <fullName evidence="5">Protein slit</fullName>
    </submittedName>
</protein>
<sequence length="96" mass="10425">MSSKQPPFNRVVQTIVLPTIGLLLLCTRSSIGEPYGGGNGVGIHIGGGNYGAHEMLKCPRICTCSGQTVDCSHRELTQVPRRIPLDTERLINMSEF</sequence>
<evidence type="ECO:0000256" key="1">
    <source>
        <dbReference type="ARBA" id="ARBA00022614"/>
    </source>
</evidence>
<dbReference type="InterPro" id="IPR032675">
    <property type="entry name" value="LRR_dom_sf"/>
</dbReference>
<gene>
    <name evidence="5" type="primary">sli_0</name>
    <name evidence="5" type="ORF">Bhyg_03071</name>
</gene>
<dbReference type="Gene3D" id="3.80.10.10">
    <property type="entry name" value="Ribonuclease Inhibitor"/>
    <property type="match status" value="1"/>
</dbReference>
<evidence type="ECO:0000313" key="5">
    <source>
        <dbReference type="EMBL" id="KAJ6647848.1"/>
    </source>
</evidence>
<organism evidence="5 6">
    <name type="scientific">Pseudolycoriella hygida</name>
    <dbReference type="NCBI Taxonomy" id="35572"/>
    <lineage>
        <taxon>Eukaryota</taxon>
        <taxon>Metazoa</taxon>
        <taxon>Ecdysozoa</taxon>
        <taxon>Arthropoda</taxon>
        <taxon>Hexapoda</taxon>
        <taxon>Insecta</taxon>
        <taxon>Pterygota</taxon>
        <taxon>Neoptera</taxon>
        <taxon>Endopterygota</taxon>
        <taxon>Diptera</taxon>
        <taxon>Nematocera</taxon>
        <taxon>Sciaroidea</taxon>
        <taxon>Sciaridae</taxon>
        <taxon>Pseudolycoriella</taxon>
    </lineage>
</organism>
<evidence type="ECO:0000256" key="3">
    <source>
        <dbReference type="SAM" id="SignalP"/>
    </source>
</evidence>
<dbReference type="AlphaFoldDB" id="A0A9Q0ND01"/>
<accession>A0A9Q0ND01</accession>
<feature type="chain" id="PRO_5040143370" evidence="3">
    <location>
        <begin position="33"/>
        <end position="96"/>
    </location>
</feature>
<dbReference type="EMBL" id="WJQU01000001">
    <property type="protein sequence ID" value="KAJ6647848.1"/>
    <property type="molecule type" value="Genomic_DNA"/>
</dbReference>
<name>A0A9Q0ND01_9DIPT</name>
<evidence type="ECO:0000259" key="4">
    <source>
        <dbReference type="SMART" id="SM00013"/>
    </source>
</evidence>